<reference evidence="2 3" key="1">
    <citation type="submission" date="2020-01" db="EMBL/GenBank/DDBJ databases">
        <authorList>
            <consortium name="DOE Joint Genome Institute"/>
            <person name="Haridas S."/>
            <person name="Albert R."/>
            <person name="Binder M."/>
            <person name="Bloem J."/>
            <person name="Labutti K."/>
            <person name="Salamov A."/>
            <person name="Andreopoulos B."/>
            <person name="Baker S.E."/>
            <person name="Barry K."/>
            <person name="Bills G."/>
            <person name="Bluhm B.H."/>
            <person name="Cannon C."/>
            <person name="Castanera R."/>
            <person name="Culley D.E."/>
            <person name="Daum C."/>
            <person name="Ezra D."/>
            <person name="Gonzalez J.B."/>
            <person name="Henrissat B."/>
            <person name="Kuo A."/>
            <person name="Liang C."/>
            <person name="Lipzen A."/>
            <person name="Lutzoni F."/>
            <person name="Magnuson J."/>
            <person name="Mondo S."/>
            <person name="Nolan M."/>
            <person name="Ohm R."/>
            <person name="Pangilinan J."/>
            <person name="Park H.-J.H."/>
            <person name="Ramirez L."/>
            <person name="Alfaro M."/>
            <person name="Sun H."/>
            <person name="Tritt A."/>
            <person name="Yoshinaga Y."/>
            <person name="Zwiers L.-H.L."/>
            <person name="Turgeon B.G."/>
            <person name="Goodwin S.B."/>
            <person name="Spatafora J.W."/>
            <person name="Crous P.W."/>
            <person name="Grigoriev I.V."/>
        </authorList>
    </citation>
    <scope>NUCLEOTIDE SEQUENCE [LARGE SCALE GENOMIC DNA]</scope>
    <source>
        <strain evidence="2 3">CBS 611.86</strain>
    </source>
</reference>
<name>A0A7C8MGW0_9PLEO</name>
<organism evidence="2 3">
    <name type="scientific">Massariosphaeria phaeospora</name>
    <dbReference type="NCBI Taxonomy" id="100035"/>
    <lineage>
        <taxon>Eukaryota</taxon>
        <taxon>Fungi</taxon>
        <taxon>Dikarya</taxon>
        <taxon>Ascomycota</taxon>
        <taxon>Pezizomycotina</taxon>
        <taxon>Dothideomycetes</taxon>
        <taxon>Pleosporomycetidae</taxon>
        <taxon>Pleosporales</taxon>
        <taxon>Pleosporales incertae sedis</taxon>
        <taxon>Massariosphaeria</taxon>
    </lineage>
</organism>
<feature type="non-terminal residue" evidence="2">
    <location>
        <position position="207"/>
    </location>
</feature>
<keyword evidence="3" id="KW-1185">Reference proteome</keyword>
<evidence type="ECO:0000256" key="1">
    <source>
        <dbReference type="SAM" id="MobiDB-lite"/>
    </source>
</evidence>
<dbReference type="OrthoDB" id="2306919at2759"/>
<gene>
    <name evidence="2" type="ORF">BDV95DRAFT_454024</name>
</gene>
<dbReference type="EMBL" id="JAADJZ010000001">
    <property type="protein sequence ID" value="KAF2878198.1"/>
    <property type="molecule type" value="Genomic_DNA"/>
</dbReference>
<comment type="caution">
    <text evidence="2">The sequence shown here is derived from an EMBL/GenBank/DDBJ whole genome shotgun (WGS) entry which is preliminary data.</text>
</comment>
<protein>
    <submittedName>
        <fullName evidence="2">Uncharacterized protein</fullName>
    </submittedName>
</protein>
<feature type="region of interest" description="Disordered" evidence="1">
    <location>
        <begin position="101"/>
        <end position="121"/>
    </location>
</feature>
<feature type="non-terminal residue" evidence="2">
    <location>
        <position position="1"/>
    </location>
</feature>
<proteinExistence type="predicted"/>
<dbReference type="AlphaFoldDB" id="A0A7C8MGW0"/>
<evidence type="ECO:0000313" key="2">
    <source>
        <dbReference type="EMBL" id="KAF2878198.1"/>
    </source>
</evidence>
<evidence type="ECO:0000313" key="3">
    <source>
        <dbReference type="Proteomes" id="UP000481861"/>
    </source>
</evidence>
<accession>A0A7C8MGW0</accession>
<dbReference type="Proteomes" id="UP000481861">
    <property type="component" value="Unassembled WGS sequence"/>
</dbReference>
<sequence>SLLFAPPSTLHPPLTPLISALALHPTLETALHLLNADLPSAHFLIRHMQAPPALEGMLLHALLHRMEGDFDNARAWLGDARDAGEGWVPKRRGEENLAGEDADANANTNSNAPLNSQSNAHTGEAERLLDAVEQFRKTPHSAETRDGVAHALEARARREMERILEWCVRKFGDGTWLDARSAWVRPGDDVRRMGQEQVHRGNGMREF</sequence>